<evidence type="ECO:0000313" key="1">
    <source>
        <dbReference type="EMBL" id="KAH3871957.1"/>
    </source>
</evidence>
<evidence type="ECO:0000313" key="2">
    <source>
        <dbReference type="Proteomes" id="UP000828390"/>
    </source>
</evidence>
<dbReference type="PANTHER" id="PTHR46880">
    <property type="entry name" value="RAS-ASSOCIATING DOMAIN-CONTAINING PROTEIN"/>
    <property type="match status" value="1"/>
</dbReference>
<reference evidence="1" key="1">
    <citation type="journal article" date="2019" name="bioRxiv">
        <title>The Genome of the Zebra Mussel, Dreissena polymorpha: A Resource for Invasive Species Research.</title>
        <authorList>
            <person name="McCartney M.A."/>
            <person name="Auch B."/>
            <person name="Kono T."/>
            <person name="Mallez S."/>
            <person name="Zhang Y."/>
            <person name="Obille A."/>
            <person name="Becker A."/>
            <person name="Abrahante J.E."/>
            <person name="Garbe J."/>
            <person name="Badalamenti J.P."/>
            <person name="Herman A."/>
            <person name="Mangelson H."/>
            <person name="Liachko I."/>
            <person name="Sullivan S."/>
            <person name="Sone E.D."/>
            <person name="Koren S."/>
            <person name="Silverstein K.A.T."/>
            <person name="Beckman K.B."/>
            <person name="Gohl D.M."/>
        </authorList>
    </citation>
    <scope>NUCLEOTIDE SEQUENCE</scope>
    <source>
        <strain evidence="1">Duluth1</strain>
        <tissue evidence="1">Whole animal</tissue>
    </source>
</reference>
<proteinExistence type="predicted"/>
<gene>
    <name evidence="1" type="ORF">DPMN_035172</name>
</gene>
<protein>
    <recommendedName>
        <fullName evidence="3">DUF4371 domain-containing protein</fullName>
    </recommendedName>
</protein>
<organism evidence="1 2">
    <name type="scientific">Dreissena polymorpha</name>
    <name type="common">Zebra mussel</name>
    <name type="synonym">Mytilus polymorpha</name>
    <dbReference type="NCBI Taxonomy" id="45954"/>
    <lineage>
        <taxon>Eukaryota</taxon>
        <taxon>Metazoa</taxon>
        <taxon>Spiralia</taxon>
        <taxon>Lophotrochozoa</taxon>
        <taxon>Mollusca</taxon>
        <taxon>Bivalvia</taxon>
        <taxon>Autobranchia</taxon>
        <taxon>Heteroconchia</taxon>
        <taxon>Euheterodonta</taxon>
        <taxon>Imparidentia</taxon>
        <taxon>Neoheterodontei</taxon>
        <taxon>Myida</taxon>
        <taxon>Dreissenoidea</taxon>
        <taxon>Dreissenidae</taxon>
        <taxon>Dreissena</taxon>
    </lineage>
</organism>
<name>A0A9D4M6T5_DREPO</name>
<evidence type="ECO:0008006" key="3">
    <source>
        <dbReference type="Google" id="ProtNLM"/>
    </source>
</evidence>
<reference evidence="1" key="2">
    <citation type="submission" date="2020-11" db="EMBL/GenBank/DDBJ databases">
        <authorList>
            <person name="McCartney M.A."/>
            <person name="Auch B."/>
            <person name="Kono T."/>
            <person name="Mallez S."/>
            <person name="Becker A."/>
            <person name="Gohl D.M."/>
            <person name="Silverstein K.A.T."/>
            <person name="Koren S."/>
            <person name="Bechman K.B."/>
            <person name="Herman A."/>
            <person name="Abrahante J.E."/>
            <person name="Garbe J."/>
        </authorList>
    </citation>
    <scope>NUCLEOTIDE SEQUENCE</scope>
    <source>
        <strain evidence="1">Duluth1</strain>
        <tissue evidence="1">Whole animal</tissue>
    </source>
</reference>
<keyword evidence="2" id="KW-1185">Reference proteome</keyword>
<dbReference type="EMBL" id="JAIWYP010000002">
    <property type="protein sequence ID" value="KAH3871957.1"/>
    <property type="molecule type" value="Genomic_DNA"/>
</dbReference>
<comment type="caution">
    <text evidence="1">The sequence shown here is derived from an EMBL/GenBank/DDBJ whole genome shotgun (WGS) entry which is preliminary data.</text>
</comment>
<dbReference type="PANTHER" id="PTHR46880:SF5">
    <property type="entry name" value="DUF4371 DOMAIN-CONTAINING PROTEIN"/>
    <property type="match status" value="1"/>
</dbReference>
<dbReference type="AlphaFoldDB" id="A0A9D4M6T5"/>
<accession>A0A9D4M6T5</accession>
<dbReference type="Proteomes" id="UP000828390">
    <property type="component" value="Unassembled WGS sequence"/>
</dbReference>
<sequence>MQHMVDYASFLGVDFCNSATSSASYTGHQSVSELQSAIAEVILEDSLQEVKDSNVFSLTIDESTDNRNLKRVLMYTQCVKEGELKYRLLTNKLISEGSACAVNILSMVLEELKTKGIDIS</sequence>